<keyword evidence="3" id="KW-0808">Transferase</keyword>
<dbReference type="InterPro" id="IPR028098">
    <property type="entry name" value="Glyco_trans_4-like_N"/>
</dbReference>
<name>A0A6M4MFN9_9ALTE</name>
<evidence type="ECO:0000313" key="3">
    <source>
        <dbReference type="EMBL" id="QJR81974.1"/>
    </source>
</evidence>
<dbReference type="PANTHER" id="PTHR45947">
    <property type="entry name" value="SULFOQUINOVOSYL TRANSFERASE SQD2"/>
    <property type="match status" value="1"/>
</dbReference>
<dbReference type="GO" id="GO:0016757">
    <property type="term" value="F:glycosyltransferase activity"/>
    <property type="evidence" value="ECO:0007669"/>
    <property type="project" value="InterPro"/>
</dbReference>
<dbReference type="PANTHER" id="PTHR45947:SF3">
    <property type="entry name" value="SULFOQUINOVOSYL TRANSFERASE SQD2"/>
    <property type="match status" value="1"/>
</dbReference>
<dbReference type="SUPFAM" id="SSF53756">
    <property type="entry name" value="UDP-Glycosyltransferase/glycogen phosphorylase"/>
    <property type="match status" value="1"/>
</dbReference>
<evidence type="ECO:0000313" key="4">
    <source>
        <dbReference type="Proteomes" id="UP000219285"/>
    </source>
</evidence>
<feature type="domain" description="Glycosyltransferase subfamily 4-like N-terminal" evidence="2">
    <location>
        <begin position="132"/>
        <end position="219"/>
    </location>
</feature>
<protein>
    <submittedName>
        <fullName evidence="3">Glycosyltransferase</fullName>
    </submittedName>
</protein>
<evidence type="ECO:0000259" key="2">
    <source>
        <dbReference type="Pfam" id="PF13439"/>
    </source>
</evidence>
<reference evidence="3 4" key="2">
    <citation type="submission" date="2020-04" db="EMBL/GenBank/DDBJ databases">
        <title>Complete genome sequence of Alteromonas pelagimontana 5.12T.</title>
        <authorList>
            <person name="Sinha R.K."/>
            <person name="Krishnan K.P."/>
            <person name="Kurian J.P."/>
        </authorList>
    </citation>
    <scope>NUCLEOTIDE SEQUENCE [LARGE SCALE GENOMIC DNA]</scope>
    <source>
        <strain evidence="3 4">5.12</strain>
    </source>
</reference>
<dbReference type="OrthoDB" id="258796at2"/>
<dbReference type="KEGG" id="apel:CA267_015045"/>
<sequence>MTNHYFKPFGPKTSPTGVNVLTIAETFPSLIQPWLINHLVQISKHGGENRIFSRREEKTFSDAVREHELVSKYCCVEDNREALLQFFLKNCLKKGVWALNQKLIKGFPDDYGKISQKERIFETLLSPAFIVKPDIIHSHVESIGAKTNRLIKANGAPLVITFHGLPPVGVAKTSPQMRKAYTDPAQAIFVNTEFAKSQYVSLGGPEEKIMIIPQGIDLANWPFHSKAFPSDEKVKLLTVGRYHPDKGQKYAIDAVKKLVDEGLDIEYTLVGSGPDKEKLQEQAKQLNIENRVKLYTNIPDAKLREIYRESHIFILPSLRSTDGFHEETQGVVLQEAQATGLITIATKSGGIPECIDDGNSGFLVPDRDADALADAIAKVVQRKDEWLAIQTAARSWVENNYSAELIGKRMNQIYRDILGRA</sequence>
<keyword evidence="4" id="KW-1185">Reference proteome</keyword>
<dbReference type="EMBL" id="CP052766">
    <property type="protein sequence ID" value="QJR81974.1"/>
    <property type="molecule type" value="Genomic_DNA"/>
</dbReference>
<reference evidence="4" key="1">
    <citation type="submission" date="2014-12" db="EMBL/GenBank/DDBJ databases">
        <title>Complete genome sequence of a multi-drug resistant Klebsiella pneumoniae.</title>
        <authorList>
            <person name="Hua X."/>
            <person name="Chen Q."/>
            <person name="Li X."/>
            <person name="Feng Y."/>
            <person name="Ruan Z."/>
            <person name="Yu Y."/>
        </authorList>
    </citation>
    <scope>NUCLEOTIDE SEQUENCE [LARGE SCALE GENOMIC DNA]</scope>
    <source>
        <strain evidence="4">5.12</strain>
    </source>
</reference>
<organism evidence="3 4">
    <name type="scientific">Alteromonas pelagimontana</name>
    <dbReference type="NCBI Taxonomy" id="1858656"/>
    <lineage>
        <taxon>Bacteria</taxon>
        <taxon>Pseudomonadati</taxon>
        <taxon>Pseudomonadota</taxon>
        <taxon>Gammaproteobacteria</taxon>
        <taxon>Alteromonadales</taxon>
        <taxon>Alteromonadaceae</taxon>
        <taxon>Alteromonas/Salinimonas group</taxon>
        <taxon>Alteromonas</taxon>
    </lineage>
</organism>
<accession>A0A6M4MFN9</accession>
<evidence type="ECO:0000259" key="1">
    <source>
        <dbReference type="Pfam" id="PF00534"/>
    </source>
</evidence>
<dbReference type="InterPro" id="IPR001296">
    <property type="entry name" value="Glyco_trans_1"/>
</dbReference>
<gene>
    <name evidence="3" type="ORF">CA267_015045</name>
</gene>
<dbReference type="Proteomes" id="UP000219285">
    <property type="component" value="Chromosome"/>
</dbReference>
<dbReference type="AlphaFoldDB" id="A0A6M4MFN9"/>
<proteinExistence type="predicted"/>
<dbReference type="Gene3D" id="3.40.50.2000">
    <property type="entry name" value="Glycogen Phosphorylase B"/>
    <property type="match status" value="2"/>
</dbReference>
<feature type="domain" description="Glycosyl transferase family 1" evidence="1">
    <location>
        <begin position="228"/>
        <end position="394"/>
    </location>
</feature>
<dbReference type="Pfam" id="PF13439">
    <property type="entry name" value="Glyco_transf_4"/>
    <property type="match status" value="1"/>
</dbReference>
<dbReference type="InterPro" id="IPR050194">
    <property type="entry name" value="Glycosyltransferase_grp1"/>
</dbReference>
<dbReference type="RefSeq" id="WP_075610168.1">
    <property type="nucleotide sequence ID" value="NZ_CP052766.1"/>
</dbReference>
<dbReference type="Pfam" id="PF00534">
    <property type="entry name" value="Glycos_transf_1"/>
    <property type="match status" value="1"/>
</dbReference>